<dbReference type="Pfam" id="PF00994">
    <property type="entry name" value="MoCF_biosynth"/>
    <property type="match status" value="1"/>
</dbReference>
<accession>A0A0F9CN31</accession>
<dbReference type="InterPro" id="IPR005110">
    <property type="entry name" value="MoeA_linker/N"/>
</dbReference>
<dbReference type="EC" id="2.10.1.1" evidence="3"/>
<keyword evidence="4" id="KW-0500">Molybdenum</keyword>
<protein>
    <recommendedName>
        <fullName evidence="3">molybdopterin molybdotransferase</fullName>
        <ecNumber evidence="3">2.10.1.1</ecNumber>
    </recommendedName>
</protein>
<dbReference type="GO" id="GO:0046872">
    <property type="term" value="F:metal ion binding"/>
    <property type="evidence" value="ECO:0007669"/>
    <property type="project" value="UniProtKB-KW"/>
</dbReference>
<dbReference type="SUPFAM" id="SSF53218">
    <property type="entry name" value="Molybdenum cofactor biosynthesis proteins"/>
    <property type="match status" value="1"/>
</dbReference>
<evidence type="ECO:0000256" key="5">
    <source>
        <dbReference type="ARBA" id="ARBA00022679"/>
    </source>
</evidence>
<evidence type="ECO:0000256" key="7">
    <source>
        <dbReference type="ARBA" id="ARBA00022842"/>
    </source>
</evidence>
<dbReference type="InterPro" id="IPR036135">
    <property type="entry name" value="MoeA_linker/N_sf"/>
</dbReference>
<name>A0A0F9CN31_9ZZZZ</name>
<dbReference type="Gene3D" id="2.170.190.11">
    <property type="entry name" value="Molybdopterin biosynthesis moea protein, domain 3"/>
    <property type="match status" value="1"/>
</dbReference>
<dbReference type="SUPFAM" id="SSF63882">
    <property type="entry name" value="MoeA N-terminal region -like"/>
    <property type="match status" value="1"/>
</dbReference>
<dbReference type="SMART" id="SM00852">
    <property type="entry name" value="MoCF_biosynth"/>
    <property type="match status" value="1"/>
</dbReference>
<dbReference type="InterPro" id="IPR038987">
    <property type="entry name" value="MoeA-like"/>
</dbReference>
<comment type="cofactor">
    <cofactor evidence="1">
        <name>Mg(2+)</name>
        <dbReference type="ChEBI" id="CHEBI:18420"/>
    </cofactor>
</comment>
<dbReference type="NCBIfam" id="NF045515">
    <property type="entry name" value="Glp_gephyrin"/>
    <property type="match status" value="1"/>
</dbReference>
<dbReference type="Gene3D" id="3.40.980.10">
    <property type="entry name" value="MoaB/Mog-like domain"/>
    <property type="match status" value="1"/>
</dbReference>
<feature type="domain" description="MoaB/Mog" evidence="10">
    <location>
        <begin position="175"/>
        <end position="314"/>
    </location>
</feature>
<dbReference type="Gene3D" id="3.90.105.10">
    <property type="entry name" value="Molybdopterin biosynthesis moea protein, domain 2"/>
    <property type="match status" value="1"/>
</dbReference>
<dbReference type="InterPro" id="IPR001453">
    <property type="entry name" value="MoaB/Mog_dom"/>
</dbReference>
<comment type="catalytic activity">
    <reaction evidence="9">
        <text>adenylyl-molybdopterin + molybdate = Mo-molybdopterin + AMP + H(+)</text>
        <dbReference type="Rhea" id="RHEA:35047"/>
        <dbReference type="ChEBI" id="CHEBI:15378"/>
        <dbReference type="ChEBI" id="CHEBI:36264"/>
        <dbReference type="ChEBI" id="CHEBI:62727"/>
        <dbReference type="ChEBI" id="CHEBI:71302"/>
        <dbReference type="ChEBI" id="CHEBI:456215"/>
        <dbReference type="EC" id="2.10.1.1"/>
    </reaction>
</comment>
<evidence type="ECO:0000256" key="8">
    <source>
        <dbReference type="ARBA" id="ARBA00023150"/>
    </source>
</evidence>
<dbReference type="GO" id="GO:0005829">
    <property type="term" value="C:cytosol"/>
    <property type="evidence" value="ECO:0007669"/>
    <property type="project" value="TreeGrafter"/>
</dbReference>
<proteinExistence type="predicted"/>
<evidence type="ECO:0000256" key="2">
    <source>
        <dbReference type="ARBA" id="ARBA00005046"/>
    </source>
</evidence>
<dbReference type="AlphaFoldDB" id="A0A0F9CN31"/>
<evidence type="ECO:0000313" key="11">
    <source>
        <dbReference type="EMBL" id="KKL27837.1"/>
    </source>
</evidence>
<evidence type="ECO:0000256" key="4">
    <source>
        <dbReference type="ARBA" id="ARBA00022505"/>
    </source>
</evidence>
<evidence type="ECO:0000256" key="9">
    <source>
        <dbReference type="ARBA" id="ARBA00047317"/>
    </source>
</evidence>
<organism evidence="11">
    <name type="scientific">marine sediment metagenome</name>
    <dbReference type="NCBI Taxonomy" id="412755"/>
    <lineage>
        <taxon>unclassified sequences</taxon>
        <taxon>metagenomes</taxon>
        <taxon>ecological metagenomes</taxon>
    </lineage>
</organism>
<evidence type="ECO:0000259" key="10">
    <source>
        <dbReference type="SMART" id="SM00852"/>
    </source>
</evidence>
<keyword evidence="6" id="KW-0479">Metal-binding</keyword>
<evidence type="ECO:0000256" key="6">
    <source>
        <dbReference type="ARBA" id="ARBA00022723"/>
    </source>
</evidence>
<dbReference type="InterPro" id="IPR036425">
    <property type="entry name" value="MoaB/Mog-like_dom_sf"/>
</dbReference>
<dbReference type="CDD" id="cd00887">
    <property type="entry name" value="MoeA"/>
    <property type="match status" value="1"/>
</dbReference>
<keyword evidence="5" id="KW-0808">Transferase</keyword>
<feature type="non-terminal residue" evidence="11">
    <location>
        <position position="434"/>
    </location>
</feature>
<comment type="caution">
    <text evidence="11">The sequence shown here is derived from an EMBL/GenBank/DDBJ whole genome shotgun (WGS) entry which is preliminary data.</text>
</comment>
<keyword evidence="8" id="KW-0501">Molybdenum cofactor biosynthesis</keyword>
<dbReference type="PANTHER" id="PTHR10192:SF5">
    <property type="entry name" value="GEPHYRIN"/>
    <property type="match status" value="1"/>
</dbReference>
<dbReference type="Pfam" id="PF03453">
    <property type="entry name" value="MoeA_N"/>
    <property type="match status" value="1"/>
</dbReference>
<dbReference type="InterPro" id="IPR005111">
    <property type="entry name" value="MoeA_C_domain_IV"/>
</dbReference>
<comment type="pathway">
    <text evidence="2">Cofactor biosynthesis; molybdopterin biosynthesis.</text>
</comment>
<gene>
    <name evidence="11" type="ORF">LCGC14_2381160</name>
</gene>
<dbReference type="Pfam" id="PF03454">
    <property type="entry name" value="MoeA_C"/>
    <property type="match status" value="1"/>
</dbReference>
<dbReference type="InterPro" id="IPR036688">
    <property type="entry name" value="MoeA_C_domain_IV_sf"/>
</dbReference>
<dbReference type="GO" id="GO:0006777">
    <property type="term" value="P:Mo-molybdopterin cofactor biosynthetic process"/>
    <property type="evidence" value="ECO:0007669"/>
    <property type="project" value="UniProtKB-KW"/>
</dbReference>
<dbReference type="NCBIfam" id="TIGR00177">
    <property type="entry name" value="molyb_syn"/>
    <property type="match status" value="1"/>
</dbReference>
<dbReference type="FunFam" id="2.170.190.11:FF:000001">
    <property type="entry name" value="Molybdopterin molybdenumtransferase"/>
    <property type="match status" value="1"/>
</dbReference>
<dbReference type="PANTHER" id="PTHR10192">
    <property type="entry name" value="MOLYBDOPTERIN BIOSYNTHESIS PROTEIN"/>
    <property type="match status" value="1"/>
</dbReference>
<reference evidence="11" key="1">
    <citation type="journal article" date="2015" name="Nature">
        <title>Complex archaea that bridge the gap between prokaryotes and eukaryotes.</title>
        <authorList>
            <person name="Spang A."/>
            <person name="Saw J.H."/>
            <person name="Jorgensen S.L."/>
            <person name="Zaremba-Niedzwiedzka K."/>
            <person name="Martijn J."/>
            <person name="Lind A.E."/>
            <person name="van Eijk R."/>
            <person name="Schleper C."/>
            <person name="Guy L."/>
            <person name="Ettema T.J."/>
        </authorList>
    </citation>
    <scope>NUCLEOTIDE SEQUENCE</scope>
</reference>
<dbReference type="SUPFAM" id="SSF63867">
    <property type="entry name" value="MoeA C-terminal domain-like"/>
    <property type="match status" value="1"/>
</dbReference>
<evidence type="ECO:0000256" key="1">
    <source>
        <dbReference type="ARBA" id="ARBA00001946"/>
    </source>
</evidence>
<dbReference type="UniPathway" id="UPA00344"/>
<evidence type="ECO:0000256" key="3">
    <source>
        <dbReference type="ARBA" id="ARBA00013269"/>
    </source>
</evidence>
<dbReference type="FunFam" id="3.40.980.10:FF:000004">
    <property type="entry name" value="Molybdopterin molybdenumtransferase"/>
    <property type="match status" value="1"/>
</dbReference>
<dbReference type="GO" id="GO:0061599">
    <property type="term" value="F:molybdopterin molybdotransferase activity"/>
    <property type="evidence" value="ECO:0007669"/>
    <property type="project" value="UniProtKB-EC"/>
</dbReference>
<keyword evidence="7" id="KW-0460">Magnesium</keyword>
<dbReference type="Gene3D" id="2.40.340.10">
    <property type="entry name" value="MoeA, C-terminal, domain IV"/>
    <property type="match status" value="1"/>
</dbReference>
<sequence length="434" mass="46143">MITIEHALRTVLSTVSPLKTHRLALSQARGCYLAEDIRADRDLPPTDRSAMDGYVVRAKDIAQSPSGLSLAGEIPAGSAARTRVQPGKCVRIFTGSAIPPGGDTVVMVEETTERDGVVTFRTSVKTGANIRRKGEEVAKGQVVLPKGSPLHAAQIALAASVGKAALRVHKRPSIAILCTGRELKAPGAKVAPYQLRDSNGPALLAALSEAGFDDITHRIVPDDFGILTDHLAKAIAAADVVILTGGVSVGQYDYVPQAVQQIGAKVHFHGVAMKPGKPQLYATRRANRPIFGLPGNPLSVLTGFYELVLPAIRRMSGCDAGTCHQTMTLPLARSIRGKGKRANFFLAALSRSSRGLTVQTVKSCGSADLAAGAKADGMILMPRNVHELGAGGVRIGEDKMAEVSRLIEYGRERILAEIDKCVVLCLNCHRKEHR</sequence>
<dbReference type="EMBL" id="LAZR01035317">
    <property type="protein sequence ID" value="KKL27837.1"/>
    <property type="molecule type" value="Genomic_DNA"/>
</dbReference>